<dbReference type="PANTHER" id="PTHR45947">
    <property type="entry name" value="SULFOQUINOVOSYL TRANSFERASE SQD2"/>
    <property type="match status" value="1"/>
</dbReference>
<dbReference type="RefSeq" id="WP_154322763.1">
    <property type="nucleotide sequence ID" value="NZ_CAMAAA010000001.1"/>
</dbReference>
<protein>
    <submittedName>
        <fullName evidence="3">Glycosyltransferase family 4 protein</fullName>
    </submittedName>
</protein>
<dbReference type="Pfam" id="PF00534">
    <property type="entry name" value="Glycos_transf_1"/>
    <property type="match status" value="1"/>
</dbReference>
<keyword evidence="3" id="KW-0808">Transferase</keyword>
<dbReference type="Gene3D" id="3.40.50.2000">
    <property type="entry name" value="Glycogen Phosphorylase B"/>
    <property type="match status" value="2"/>
</dbReference>
<dbReference type="Proteomes" id="UP000462363">
    <property type="component" value="Unassembled WGS sequence"/>
</dbReference>
<evidence type="ECO:0000259" key="1">
    <source>
        <dbReference type="Pfam" id="PF00534"/>
    </source>
</evidence>
<sequence length="401" mass="45098">MKILSITAQKPNSTGSGVYLTELVRQFARDGHEQAVVAGVYEEDRIELPEGVGFFPVLFESRELPYPIVGMSDEMPYRSTRYCDMTREMTRQFQDAFLKTIEKAVDALEPDLILCHHLYLLTAMARERFKEQKVYGFCHNTDLRQMKKTGLWRDYIREQIRGLDAIFVPQSAQKEGVMEIFGIDSGKIRILGMGYSQEIFCGPEKPDNAARGKDGAIRLIYAGKIAEKKGVKSLIKSLSYLPYPREGLKLSLAGGAGNKTEYQEIEELASKAPYPVEFLGKLPQPELAKAYQRSDIFVLPSFFDGLPLTVIEAIACGDKVVVTDLPGIRDWLKEQAPGAVVKYVPLPVMRNTDEAVSESLPAFERQLAGKIEECAREEGQERVDLSHLSWKNICKEILKSS</sequence>
<feature type="domain" description="Glycosyltransferase subfamily 4-like N-terminal" evidence="2">
    <location>
        <begin position="15"/>
        <end position="192"/>
    </location>
</feature>
<evidence type="ECO:0000259" key="2">
    <source>
        <dbReference type="Pfam" id="PF13439"/>
    </source>
</evidence>
<dbReference type="EMBL" id="VUMB01000002">
    <property type="protein sequence ID" value="MSS39047.1"/>
    <property type="molecule type" value="Genomic_DNA"/>
</dbReference>
<gene>
    <name evidence="3" type="ORF">FYJ37_01450</name>
</gene>
<organism evidence="3 4">
    <name type="scientific">Clostridium scindens (strain JCM 10418 / VPI 12708)</name>
    <dbReference type="NCBI Taxonomy" id="29347"/>
    <lineage>
        <taxon>Bacteria</taxon>
        <taxon>Bacillati</taxon>
        <taxon>Bacillota</taxon>
        <taxon>Clostridia</taxon>
        <taxon>Lachnospirales</taxon>
        <taxon>Lachnospiraceae</taxon>
    </lineage>
</organism>
<accession>A0A844F7D1</accession>
<dbReference type="PANTHER" id="PTHR45947:SF3">
    <property type="entry name" value="SULFOQUINOVOSYL TRANSFERASE SQD2"/>
    <property type="match status" value="1"/>
</dbReference>
<dbReference type="GO" id="GO:0016757">
    <property type="term" value="F:glycosyltransferase activity"/>
    <property type="evidence" value="ECO:0007669"/>
    <property type="project" value="InterPro"/>
</dbReference>
<proteinExistence type="predicted"/>
<dbReference type="Pfam" id="PF13439">
    <property type="entry name" value="Glyco_transf_4"/>
    <property type="match status" value="1"/>
</dbReference>
<dbReference type="SUPFAM" id="SSF53756">
    <property type="entry name" value="UDP-Glycosyltransferase/glycogen phosphorylase"/>
    <property type="match status" value="1"/>
</dbReference>
<name>A0A844F7D1_CLOSV</name>
<evidence type="ECO:0000313" key="3">
    <source>
        <dbReference type="EMBL" id="MSS39047.1"/>
    </source>
</evidence>
<reference evidence="3 4" key="1">
    <citation type="submission" date="2019-08" db="EMBL/GenBank/DDBJ databases">
        <title>In-depth cultivation of the pig gut microbiome towards novel bacterial diversity and tailored functional studies.</title>
        <authorList>
            <person name="Wylensek D."/>
            <person name="Hitch T.C.A."/>
            <person name="Clavel T."/>
        </authorList>
    </citation>
    <scope>NUCLEOTIDE SEQUENCE [LARGE SCALE GENOMIC DNA]</scope>
    <source>
        <strain evidence="3 4">BL-389-WT-3D</strain>
    </source>
</reference>
<dbReference type="InterPro" id="IPR001296">
    <property type="entry name" value="Glyco_trans_1"/>
</dbReference>
<dbReference type="CDD" id="cd03801">
    <property type="entry name" value="GT4_PimA-like"/>
    <property type="match status" value="1"/>
</dbReference>
<feature type="domain" description="Glycosyl transferase family 1" evidence="1">
    <location>
        <begin position="214"/>
        <end position="342"/>
    </location>
</feature>
<comment type="caution">
    <text evidence="3">The sequence shown here is derived from an EMBL/GenBank/DDBJ whole genome shotgun (WGS) entry which is preliminary data.</text>
</comment>
<dbReference type="AlphaFoldDB" id="A0A844F7D1"/>
<dbReference type="InterPro" id="IPR050194">
    <property type="entry name" value="Glycosyltransferase_grp1"/>
</dbReference>
<evidence type="ECO:0000313" key="4">
    <source>
        <dbReference type="Proteomes" id="UP000462363"/>
    </source>
</evidence>
<dbReference type="InterPro" id="IPR028098">
    <property type="entry name" value="Glyco_trans_4-like_N"/>
</dbReference>